<dbReference type="SMART" id="SM00382">
    <property type="entry name" value="AAA"/>
    <property type="match status" value="1"/>
</dbReference>
<dbReference type="PANTHER" id="PTHR42794">
    <property type="entry name" value="HEMIN IMPORT ATP-BINDING PROTEIN HMUV"/>
    <property type="match status" value="1"/>
</dbReference>
<reference evidence="8 9" key="1">
    <citation type="submission" date="2024-04" db="EMBL/GenBank/DDBJ databases">
        <title>Novel species of the genus Ideonella isolated from streams.</title>
        <authorList>
            <person name="Lu H."/>
        </authorList>
    </citation>
    <scope>NUCLEOTIDE SEQUENCE [LARGE SCALE GENOMIC DNA]</scope>
    <source>
        <strain evidence="8 9">LYT19W</strain>
    </source>
</reference>
<keyword evidence="1" id="KW-0813">Transport</keyword>
<dbReference type="CDD" id="cd03214">
    <property type="entry name" value="ABC_Iron-Siderophores_B12_Hemin"/>
    <property type="match status" value="1"/>
</dbReference>
<keyword evidence="9" id="KW-1185">Reference proteome</keyword>
<dbReference type="PANTHER" id="PTHR42794:SF1">
    <property type="entry name" value="HEMIN IMPORT ATP-BINDING PROTEIN HMUV"/>
    <property type="match status" value="1"/>
</dbReference>
<evidence type="ECO:0000256" key="2">
    <source>
        <dbReference type="ARBA" id="ARBA00022475"/>
    </source>
</evidence>
<evidence type="ECO:0000256" key="3">
    <source>
        <dbReference type="ARBA" id="ARBA00022741"/>
    </source>
</evidence>
<evidence type="ECO:0000259" key="7">
    <source>
        <dbReference type="PROSITE" id="PS50893"/>
    </source>
</evidence>
<evidence type="ECO:0000256" key="6">
    <source>
        <dbReference type="ARBA" id="ARBA00037066"/>
    </source>
</evidence>
<dbReference type="GO" id="GO:0005524">
    <property type="term" value="F:ATP binding"/>
    <property type="evidence" value="ECO:0007669"/>
    <property type="project" value="UniProtKB-KW"/>
</dbReference>
<gene>
    <name evidence="8" type="ORF">AACH00_08655</name>
</gene>
<feature type="domain" description="ABC transporter" evidence="7">
    <location>
        <begin position="12"/>
        <end position="253"/>
    </location>
</feature>
<name>A0ABU9C679_9BURK</name>
<evidence type="ECO:0000256" key="1">
    <source>
        <dbReference type="ARBA" id="ARBA00022448"/>
    </source>
</evidence>
<accession>A0ABU9C679</accession>
<dbReference type="SUPFAM" id="SSF52540">
    <property type="entry name" value="P-loop containing nucleoside triphosphate hydrolases"/>
    <property type="match status" value="1"/>
</dbReference>
<protein>
    <submittedName>
        <fullName evidence="8">ABC transporter ATP-binding protein</fullName>
    </submittedName>
</protein>
<dbReference type="InterPro" id="IPR027417">
    <property type="entry name" value="P-loop_NTPase"/>
</dbReference>
<sequence length="268" mass="28652">MSTATPVQTALLNVQALRVEVPQAGAVPRCLFSGLSMQVLPGQFWCLLGPNGAGKTQLLHTLAGARAPQAGEVHLGGRPLNAWPLSERACWRGLVPQQVQDAFSAPVLDVVLQGRHPHLSRWHWEGDADLTLAQQALARVGLAEMAQRDVTTLSGGERQRVALATLLTQDPPLALLDEPLAHLDLAQQLRVLALLQDEVLQRGRAVVMSVHDLSLAQRVATHAVLLTGNGAALAGPVGEVMTEAHLSAAFGHPLRAVEAQGQRWWLPA</sequence>
<dbReference type="Proteomes" id="UP001379945">
    <property type="component" value="Unassembled WGS sequence"/>
</dbReference>
<dbReference type="PROSITE" id="PS00211">
    <property type="entry name" value="ABC_TRANSPORTER_1"/>
    <property type="match status" value="1"/>
</dbReference>
<dbReference type="Gene3D" id="3.40.50.300">
    <property type="entry name" value="P-loop containing nucleotide triphosphate hydrolases"/>
    <property type="match status" value="1"/>
</dbReference>
<dbReference type="InterPro" id="IPR003439">
    <property type="entry name" value="ABC_transporter-like_ATP-bd"/>
</dbReference>
<organism evidence="8 9">
    <name type="scientific">Ideonella margarita</name>
    <dbReference type="NCBI Taxonomy" id="2984191"/>
    <lineage>
        <taxon>Bacteria</taxon>
        <taxon>Pseudomonadati</taxon>
        <taxon>Pseudomonadota</taxon>
        <taxon>Betaproteobacteria</taxon>
        <taxon>Burkholderiales</taxon>
        <taxon>Sphaerotilaceae</taxon>
        <taxon>Ideonella</taxon>
    </lineage>
</organism>
<comment type="caution">
    <text evidence="8">The sequence shown here is derived from an EMBL/GenBank/DDBJ whole genome shotgun (WGS) entry which is preliminary data.</text>
</comment>
<keyword evidence="4 8" id="KW-0067">ATP-binding</keyword>
<dbReference type="RefSeq" id="WP_341398698.1">
    <property type="nucleotide sequence ID" value="NZ_JBBUTI010000005.1"/>
</dbReference>
<dbReference type="EMBL" id="JBBUTI010000005">
    <property type="protein sequence ID" value="MEK8046411.1"/>
    <property type="molecule type" value="Genomic_DNA"/>
</dbReference>
<dbReference type="PROSITE" id="PS50893">
    <property type="entry name" value="ABC_TRANSPORTER_2"/>
    <property type="match status" value="1"/>
</dbReference>
<proteinExistence type="predicted"/>
<evidence type="ECO:0000256" key="5">
    <source>
        <dbReference type="ARBA" id="ARBA00022967"/>
    </source>
</evidence>
<evidence type="ECO:0000256" key="4">
    <source>
        <dbReference type="ARBA" id="ARBA00022840"/>
    </source>
</evidence>
<keyword evidence="2" id="KW-0472">Membrane</keyword>
<evidence type="ECO:0000313" key="8">
    <source>
        <dbReference type="EMBL" id="MEK8046411.1"/>
    </source>
</evidence>
<evidence type="ECO:0000313" key="9">
    <source>
        <dbReference type="Proteomes" id="UP001379945"/>
    </source>
</evidence>
<keyword evidence="2" id="KW-1003">Cell membrane</keyword>
<dbReference type="InterPro" id="IPR003593">
    <property type="entry name" value="AAA+_ATPase"/>
</dbReference>
<keyword evidence="3" id="KW-0547">Nucleotide-binding</keyword>
<dbReference type="Pfam" id="PF00005">
    <property type="entry name" value="ABC_tran"/>
    <property type="match status" value="1"/>
</dbReference>
<keyword evidence="5" id="KW-1278">Translocase</keyword>
<comment type="function">
    <text evidence="6">Part of the ABC transporter complex HmuTUV involved in hemin import. Responsible for energy coupling to the transport system.</text>
</comment>
<dbReference type="InterPro" id="IPR017871">
    <property type="entry name" value="ABC_transporter-like_CS"/>
</dbReference>